<gene>
    <name evidence="4" type="ORF">Ocin01_12690</name>
</gene>
<dbReference type="SMART" id="SM00369">
    <property type="entry name" value="LRR_TYP"/>
    <property type="match status" value="9"/>
</dbReference>
<dbReference type="Pfam" id="PF13855">
    <property type="entry name" value="LRR_8"/>
    <property type="match status" value="2"/>
</dbReference>
<dbReference type="InterPro" id="IPR003591">
    <property type="entry name" value="Leu-rich_rpt_typical-subtyp"/>
</dbReference>
<evidence type="ECO:0000313" key="5">
    <source>
        <dbReference type="Proteomes" id="UP000094527"/>
    </source>
</evidence>
<evidence type="ECO:0000256" key="1">
    <source>
        <dbReference type="ARBA" id="ARBA00022614"/>
    </source>
</evidence>
<dbReference type="Pfam" id="PF13306">
    <property type="entry name" value="LRR_5"/>
    <property type="match status" value="1"/>
</dbReference>
<evidence type="ECO:0000256" key="2">
    <source>
        <dbReference type="ARBA" id="ARBA00022729"/>
    </source>
</evidence>
<proteinExistence type="predicted"/>
<dbReference type="SUPFAM" id="SSF52058">
    <property type="entry name" value="L domain-like"/>
    <property type="match status" value="1"/>
</dbReference>
<accession>A0A1D2MM95</accession>
<dbReference type="PROSITE" id="PS51450">
    <property type="entry name" value="LRR"/>
    <property type="match status" value="4"/>
</dbReference>
<dbReference type="Gene3D" id="3.80.10.10">
    <property type="entry name" value="Ribonuclease Inhibitor"/>
    <property type="match status" value="3"/>
</dbReference>
<dbReference type="GO" id="GO:0005886">
    <property type="term" value="C:plasma membrane"/>
    <property type="evidence" value="ECO:0007669"/>
    <property type="project" value="TreeGrafter"/>
</dbReference>
<keyword evidence="1" id="KW-0433">Leucine-rich repeat</keyword>
<dbReference type="PANTHER" id="PTHR24369:SF210">
    <property type="entry name" value="CHAOPTIN-RELATED"/>
    <property type="match status" value="1"/>
</dbReference>
<dbReference type="EMBL" id="LJIJ01000874">
    <property type="protein sequence ID" value="ODM93995.1"/>
    <property type="molecule type" value="Genomic_DNA"/>
</dbReference>
<comment type="caution">
    <text evidence="4">The sequence shown here is derived from an EMBL/GenBank/DDBJ whole genome shotgun (WGS) entry which is preliminary data.</text>
</comment>
<keyword evidence="2" id="KW-0732">Signal</keyword>
<dbReference type="InterPro" id="IPR032675">
    <property type="entry name" value="LRR_dom_sf"/>
</dbReference>
<sequence>MVLLLFVSRITVKGRLPKACLTMKLIYVTVFIFIVGMDNLLAVSAVCPNGCSCDDENLHVNCVDANLDIVPITLNPSIQRLILKSNRIRSVDNGLKFYHELNFVDLSHNHLVRIQSGSFISQGKLVELHLNANKISQLSNKTFGGPQSPMSSLAVLNLQNNLIDTLEPGVFLFADNLAELDLSQNSIKDVNITAFLGLSNLRILKLDNNELTQVPDVFSLRTPIPFSAGNSGSSFGGGSGFGSSDSSKYKNGLVPHLAELSLANNQIEKIRNDAFSAAKNLVNLDLRGCQISTIEQHAFRGLTVLRKLVLTDNNLVNVPTSSFPSLIQLEVLKLGRNNYDRIPKYAFGGLKKLKTLEISGAPVLTHIESEAFSINLDLETVELSSCKKLATLPPKLFKGLSGLKNLVLKENQLSSCKTRLNKYLYKSNSHARMLESACDAEIRVEH</sequence>
<reference evidence="4 5" key="1">
    <citation type="journal article" date="2016" name="Genome Biol. Evol.">
        <title>Gene Family Evolution Reflects Adaptation to Soil Environmental Stressors in the Genome of the Collembolan Orchesella cincta.</title>
        <authorList>
            <person name="Faddeeva-Vakhrusheva A."/>
            <person name="Derks M.F."/>
            <person name="Anvar S.Y."/>
            <person name="Agamennone V."/>
            <person name="Suring W."/>
            <person name="Smit S."/>
            <person name="van Straalen N.M."/>
            <person name="Roelofs D."/>
        </authorList>
    </citation>
    <scope>NUCLEOTIDE SEQUENCE [LARGE SCALE GENOMIC DNA]</scope>
    <source>
        <tissue evidence="4">Mixed pool</tissue>
    </source>
</reference>
<evidence type="ECO:0000313" key="4">
    <source>
        <dbReference type="EMBL" id="ODM93995.1"/>
    </source>
</evidence>
<dbReference type="AlphaFoldDB" id="A0A1D2MM95"/>
<dbReference type="OrthoDB" id="1055097at2759"/>
<organism evidence="4 5">
    <name type="scientific">Orchesella cincta</name>
    <name type="common">Springtail</name>
    <name type="synonym">Podura cincta</name>
    <dbReference type="NCBI Taxonomy" id="48709"/>
    <lineage>
        <taxon>Eukaryota</taxon>
        <taxon>Metazoa</taxon>
        <taxon>Ecdysozoa</taxon>
        <taxon>Arthropoda</taxon>
        <taxon>Hexapoda</taxon>
        <taxon>Collembola</taxon>
        <taxon>Entomobryomorpha</taxon>
        <taxon>Entomobryoidea</taxon>
        <taxon>Orchesellidae</taxon>
        <taxon>Orchesellinae</taxon>
        <taxon>Orchesella</taxon>
    </lineage>
</organism>
<dbReference type="STRING" id="48709.A0A1D2MM95"/>
<dbReference type="InterPro" id="IPR001611">
    <property type="entry name" value="Leu-rich_rpt"/>
</dbReference>
<dbReference type="PANTHER" id="PTHR24369">
    <property type="entry name" value="ANTIGEN BSP, PUTATIVE-RELATED"/>
    <property type="match status" value="1"/>
</dbReference>
<name>A0A1D2MM95_ORCCI</name>
<dbReference type="InterPro" id="IPR026906">
    <property type="entry name" value="LRR_5"/>
</dbReference>
<keyword evidence="3" id="KW-0677">Repeat</keyword>
<dbReference type="OMA" id="INCDCYY"/>
<dbReference type="InterPro" id="IPR050541">
    <property type="entry name" value="LRR_TM_domain-containing"/>
</dbReference>
<protein>
    <submittedName>
        <fullName evidence="4">Insulin-like growth factor-binding protein complex acid labile subunit</fullName>
    </submittedName>
</protein>
<evidence type="ECO:0000256" key="3">
    <source>
        <dbReference type="ARBA" id="ARBA00022737"/>
    </source>
</evidence>
<keyword evidence="5" id="KW-1185">Reference proteome</keyword>
<dbReference type="Proteomes" id="UP000094527">
    <property type="component" value="Unassembled WGS sequence"/>
</dbReference>